<evidence type="ECO:0000313" key="4">
    <source>
        <dbReference type="Proteomes" id="UP000323000"/>
    </source>
</evidence>
<feature type="domain" description="CCHC-type" evidence="2">
    <location>
        <begin position="88"/>
        <end position="101"/>
    </location>
</feature>
<dbReference type="PROSITE" id="PS50158">
    <property type="entry name" value="ZF_CCHC"/>
    <property type="match status" value="1"/>
</dbReference>
<reference evidence="4" key="1">
    <citation type="journal article" date="2019" name="Gigascience">
        <title>De novo genome assembly of the endangered Acer yangbiense, a plant species with extremely small populations endemic to Yunnan Province, China.</title>
        <authorList>
            <person name="Yang J."/>
            <person name="Wariss H.M."/>
            <person name="Tao L."/>
            <person name="Zhang R."/>
            <person name="Yun Q."/>
            <person name="Hollingsworth P."/>
            <person name="Dao Z."/>
            <person name="Luo G."/>
            <person name="Guo H."/>
            <person name="Ma Y."/>
            <person name="Sun W."/>
        </authorList>
    </citation>
    <scope>NUCLEOTIDE SEQUENCE [LARGE SCALE GENOMIC DNA]</scope>
    <source>
        <strain evidence="4">cv. Malutang</strain>
    </source>
</reference>
<protein>
    <recommendedName>
        <fullName evidence="2">CCHC-type domain-containing protein</fullName>
    </recommendedName>
</protein>
<dbReference type="PANTHER" id="PTHR31286:SF167">
    <property type="entry name" value="OS09G0268800 PROTEIN"/>
    <property type="match status" value="1"/>
</dbReference>
<evidence type="ECO:0000259" key="2">
    <source>
        <dbReference type="PROSITE" id="PS50158"/>
    </source>
</evidence>
<organism evidence="3 4">
    <name type="scientific">Acer yangbiense</name>
    <dbReference type="NCBI Taxonomy" id="1000413"/>
    <lineage>
        <taxon>Eukaryota</taxon>
        <taxon>Viridiplantae</taxon>
        <taxon>Streptophyta</taxon>
        <taxon>Embryophyta</taxon>
        <taxon>Tracheophyta</taxon>
        <taxon>Spermatophyta</taxon>
        <taxon>Magnoliopsida</taxon>
        <taxon>eudicotyledons</taxon>
        <taxon>Gunneridae</taxon>
        <taxon>Pentapetalae</taxon>
        <taxon>rosids</taxon>
        <taxon>malvids</taxon>
        <taxon>Sapindales</taxon>
        <taxon>Sapindaceae</taxon>
        <taxon>Hippocastanoideae</taxon>
        <taxon>Acereae</taxon>
        <taxon>Acer</taxon>
    </lineage>
</organism>
<accession>A0A5C7IVG7</accession>
<dbReference type="Pfam" id="PF14392">
    <property type="entry name" value="zf-CCHC_4"/>
    <property type="match status" value="1"/>
</dbReference>
<comment type="caution">
    <text evidence="3">The sequence shown here is derived from an EMBL/GenBank/DDBJ whole genome shotgun (WGS) entry which is preliminary data.</text>
</comment>
<proteinExistence type="predicted"/>
<dbReference type="GO" id="GO:0003676">
    <property type="term" value="F:nucleic acid binding"/>
    <property type="evidence" value="ECO:0007669"/>
    <property type="project" value="InterPro"/>
</dbReference>
<gene>
    <name evidence="3" type="ORF">EZV62_001764</name>
</gene>
<name>A0A5C7IVG7_9ROSI</name>
<dbReference type="InterPro" id="IPR001878">
    <property type="entry name" value="Znf_CCHC"/>
</dbReference>
<dbReference type="PANTHER" id="PTHR31286">
    <property type="entry name" value="GLYCINE-RICH CELL WALL STRUCTURAL PROTEIN 1.8-LIKE"/>
    <property type="match status" value="1"/>
</dbReference>
<keyword evidence="1" id="KW-0863">Zinc-finger</keyword>
<dbReference type="InterPro" id="IPR025836">
    <property type="entry name" value="Zn_knuckle_CX2CX4HX4C"/>
</dbReference>
<dbReference type="EMBL" id="VAHF01000001">
    <property type="protein sequence ID" value="TXG73185.1"/>
    <property type="molecule type" value="Genomic_DNA"/>
</dbReference>
<dbReference type="OrthoDB" id="1707487at2759"/>
<keyword evidence="4" id="KW-1185">Reference proteome</keyword>
<keyword evidence="1" id="KW-0479">Metal-binding</keyword>
<evidence type="ECO:0000313" key="3">
    <source>
        <dbReference type="EMBL" id="TXG73185.1"/>
    </source>
</evidence>
<keyword evidence="1" id="KW-0862">Zinc</keyword>
<dbReference type="Proteomes" id="UP000323000">
    <property type="component" value="Chromosome 1"/>
</dbReference>
<sequence length="128" mass="14083">MDDTPKVLMSGPWSFDDALIFLEEPAGIIKEVREVDAGPSSDSLGNFLRVRVAVEIDKPLRRFMRVDVLGDEEETVMPIQYERLPNFCFLCGLVGHTTHDCLATGAGGSLEGKELVYGAWLRAADPLS</sequence>
<evidence type="ECO:0000256" key="1">
    <source>
        <dbReference type="PROSITE-ProRule" id="PRU00047"/>
    </source>
</evidence>
<dbReference type="InterPro" id="IPR040256">
    <property type="entry name" value="At4g02000-like"/>
</dbReference>
<dbReference type="GO" id="GO:0008270">
    <property type="term" value="F:zinc ion binding"/>
    <property type="evidence" value="ECO:0007669"/>
    <property type="project" value="UniProtKB-KW"/>
</dbReference>
<dbReference type="AlphaFoldDB" id="A0A5C7IVG7"/>